<feature type="chain" id="PRO_5042466292" description="Berberine/berberine-like domain-containing protein" evidence="3">
    <location>
        <begin position="24"/>
        <end position="552"/>
    </location>
</feature>
<proteinExistence type="inferred from homology"/>
<dbReference type="GO" id="GO:0050660">
    <property type="term" value="F:flavin adenine dinucleotide binding"/>
    <property type="evidence" value="ECO:0007669"/>
    <property type="project" value="InterPro"/>
</dbReference>
<dbReference type="EMBL" id="JAWDJX010000003">
    <property type="protein sequence ID" value="KAK3057481.1"/>
    <property type="molecule type" value="Genomic_DNA"/>
</dbReference>
<keyword evidence="3" id="KW-0732">Signal</keyword>
<dbReference type="AlphaFoldDB" id="A0AAJ0LWA6"/>
<accession>A0AAJ0LWA6</accession>
<dbReference type="InterPro" id="IPR012951">
    <property type="entry name" value="BBE"/>
</dbReference>
<dbReference type="PANTHER" id="PTHR13878">
    <property type="entry name" value="GULONOLACTONE OXIDASE"/>
    <property type="match status" value="1"/>
</dbReference>
<evidence type="ECO:0000259" key="4">
    <source>
        <dbReference type="Pfam" id="PF08031"/>
    </source>
</evidence>
<dbReference type="Pfam" id="PF08031">
    <property type="entry name" value="BBE"/>
    <property type="match status" value="1"/>
</dbReference>
<gene>
    <name evidence="5" type="ORF">LTR09_001665</name>
</gene>
<dbReference type="Gene3D" id="3.30.465.10">
    <property type="match status" value="3"/>
</dbReference>
<dbReference type="SUPFAM" id="SSF56176">
    <property type="entry name" value="FAD-binding/transporter-associated domain-like"/>
    <property type="match status" value="1"/>
</dbReference>
<name>A0AAJ0LWA6_9PEZI</name>
<dbReference type="InterPro" id="IPR016169">
    <property type="entry name" value="FAD-bd_PCMH_sub2"/>
</dbReference>
<keyword evidence="2" id="KW-0560">Oxidoreductase</keyword>
<dbReference type="InterPro" id="IPR050432">
    <property type="entry name" value="FAD-linked_Oxidoreductases_BP"/>
</dbReference>
<comment type="caution">
    <text evidence="5">The sequence shown here is derived from an EMBL/GenBank/DDBJ whole genome shotgun (WGS) entry which is preliminary data.</text>
</comment>
<evidence type="ECO:0000256" key="3">
    <source>
        <dbReference type="SAM" id="SignalP"/>
    </source>
</evidence>
<feature type="signal peptide" evidence="3">
    <location>
        <begin position="1"/>
        <end position="23"/>
    </location>
</feature>
<dbReference type="Proteomes" id="UP001271007">
    <property type="component" value="Unassembled WGS sequence"/>
</dbReference>
<evidence type="ECO:0000256" key="1">
    <source>
        <dbReference type="ARBA" id="ARBA00005466"/>
    </source>
</evidence>
<dbReference type="InterPro" id="IPR036318">
    <property type="entry name" value="FAD-bd_PCMH-like_sf"/>
</dbReference>
<dbReference type="PANTHER" id="PTHR13878:SF91">
    <property type="entry name" value="FAD BINDING DOMAIN PROTEIN (AFU_ORTHOLOGUE AFUA_6G12070)-RELATED"/>
    <property type="match status" value="1"/>
</dbReference>
<protein>
    <recommendedName>
        <fullName evidence="4">Berberine/berberine-like domain-containing protein</fullName>
    </recommendedName>
</protein>
<reference evidence="5" key="1">
    <citation type="submission" date="2023-04" db="EMBL/GenBank/DDBJ databases">
        <title>Black Yeasts Isolated from many extreme environments.</title>
        <authorList>
            <person name="Coleine C."/>
            <person name="Stajich J.E."/>
            <person name="Selbmann L."/>
        </authorList>
    </citation>
    <scope>NUCLEOTIDE SEQUENCE</scope>
    <source>
        <strain evidence="5">CCFEE 5312</strain>
    </source>
</reference>
<evidence type="ECO:0000313" key="6">
    <source>
        <dbReference type="Proteomes" id="UP001271007"/>
    </source>
</evidence>
<feature type="domain" description="Berberine/berberine-like" evidence="4">
    <location>
        <begin position="491"/>
        <end position="528"/>
    </location>
</feature>
<sequence length="552" mass="61256">MLSLSSVSSLVLGSGLLFSSVFASSNSSSTGCRCFPGDSCWPSQQGWNEFNQTVGGKLIATVPIASVCHNSDFGSYDEAACKTLQGHWPYPKTHFESSSSLMAPFFSNYSCNAFTKPDTQCTLGNYISFAVNASGTKDYQDTIAFVRKHNIRLVIRNRVHDYLGKSTGAGALAIWTHHMKDMELVDYKSPSGDHGYTNVDGDCATVGVAGGYTQGGGHGPGASKFEPAADQALEWEVVTGEGEVLTANMENNTDLFWALSGGGGGTYGVVSSLTAKVYPDLKSSAANLTFPSEGVNNDSWWDAVETFIHESPNLMESGCFAIWSFEAEDGFMMRPTNCPGLPQAELQKILDPTLEKLKQHNISHKFLINEFDTFYDSYKTFNARHLISPSVEASRLVTRDSFDSKFDDLMSLYRTYVENCLSVGTTANNISMQGFPPHNNSLDPFRREAVFNTIFSLPMHQTDWEENMHRYSEITGHWLPMMEELTPGARAYIKEADWQQPDWQTVFYGENYPKLLEIKDKYDPDQIFFAVTAVGSDRWYQNYAEGGRLCRA</sequence>
<comment type="similarity">
    <text evidence="1">Belongs to the oxygen-dependent FAD-linked oxidoreductase family.</text>
</comment>
<evidence type="ECO:0000313" key="5">
    <source>
        <dbReference type="EMBL" id="KAK3057481.1"/>
    </source>
</evidence>
<dbReference type="GO" id="GO:0016491">
    <property type="term" value="F:oxidoreductase activity"/>
    <property type="evidence" value="ECO:0007669"/>
    <property type="project" value="UniProtKB-KW"/>
</dbReference>
<evidence type="ECO:0000256" key="2">
    <source>
        <dbReference type="ARBA" id="ARBA00023002"/>
    </source>
</evidence>
<keyword evidence="6" id="KW-1185">Reference proteome</keyword>
<organism evidence="5 6">
    <name type="scientific">Extremus antarcticus</name>
    <dbReference type="NCBI Taxonomy" id="702011"/>
    <lineage>
        <taxon>Eukaryota</taxon>
        <taxon>Fungi</taxon>
        <taxon>Dikarya</taxon>
        <taxon>Ascomycota</taxon>
        <taxon>Pezizomycotina</taxon>
        <taxon>Dothideomycetes</taxon>
        <taxon>Dothideomycetidae</taxon>
        <taxon>Mycosphaerellales</taxon>
        <taxon>Extremaceae</taxon>
        <taxon>Extremus</taxon>
    </lineage>
</organism>